<evidence type="ECO:0000313" key="2">
    <source>
        <dbReference type="EMBL" id="KAB5523747.1"/>
    </source>
</evidence>
<accession>A0A5N5K9A3</accession>
<name>A0A5N5K9A3_PANHP</name>
<evidence type="ECO:0000313" key="3">
    <source>
        <dbReference type="Proteomes" id="UP000327468"/>
    </source>
</evidence>
<proteinExistence type="predicted"/>
<keyword evidence="1" id="KW-0472">Membrane</keyword>
<keyword evidence="1" id="KW-0812">Transmembrane</keyword>
<dbReference type="GO" id="GO:0032813">
    <property type="term" value="F:tumor necrosis factor receptor superfamily binding"/>
    <property type="evidence" value="ECO:0007669"/>
    <property type="project" value="InterPro"/>
</dbReference>
<dbReference type="AlphaFoldDB" id="A0A5N5K9A3"/>
<dbReference type="SUPFAM" id="SSF49842">
    <property type="entry name" value="TNF-like"/>
    <property type="match status" value="1"/>
</dbReference>
<organism evidence="2 3">
    <name type="scientific">Pangasianodon hypophthalmus</name>
    <name type="common">Striped catfish</name>
    <name type="synonym">Helicophagus hypophthalmus</name>
    <dbReference type="NCBI Taxonomy" id="310915"/>
    <lineage>
        <taxon>Eukaryota</taxon>
        <taxon>Metazoa</taxon>
        <taxon>Chordata</taxon>
        <taxon>Craniata</taxon>
        <taxon>Vertebrata</taxon>
        <taxon>Euteleostomi</taxon>
        <taxon>Actinopterygii</taxon>
        <taxon>Neopterygii</taxon>
        <taxon>Teleostei</taxon>
        <taxon>Ostariophysi</taxon>
        <taxon>Siluriformes</taxon>
        <taxon>Pangasiidae</taxon>
        <taxon>Pangasianodon</taxon>
    </lineage>
</organism>
<dbReference type="InterPro" id="IPR042373">
    <property type="entry name" value="TNFSF9"/>
</dbReference>
<sequence length="225" mass="24822">MSSTDVESLQPAARQRSRCLDGFLLGSVITLFVMVLCGAALGVWVVRDLRAEMKHVPHMPAGVPSALNQERPPHIGASYKVENFAYLTAITSKLENKTMQWAPIKYGNTSTVGSSYSYDSNGALRVLKDGTYFLYTQLNLTCVGPCDDGSLTVTFEDDLKNVQLSCTLPLRKAHRSPTAEKCWTVIPRLSGKHRLLARMHTTVSAQRWSLDLNYSGFGMFLVDGS</sequence>
<evidence type="ECO:0000256" key="1">
    <source>
        <dbReference type="SAM" id="Phobius"/>
    </source>
</evidence>
<reference evidence="2 3" key="1">
    <citation type="submission" date="2019-06" db="EMBL/GenBank/DDBJ databases">
        <title>A chromosome-scale genome assembly of the striped catfish, Pangasianodon hypophthalmus.</title>
        <authorList>
            <person name="Wen M."/>
            <person name="Zahm M."/>
            <person name="Roques C."/>
            <person name="Cabau C."/>
            <person name="Klopp C."/>
            <person name="Donnadieu C."/>
            <person name="Jouanno E."/>
            <person name="Avarre J.-C."/>
            <person name="Campet M."/>
            <person name="Ha T.T.T."/>
            <person name="Dugue R."/>
            <person name="Lampietro C."/>
            <person name="Louis A."/>
            <person name="Herpin A."/>
            <person name="Echchiki A."/>
            <person name="Berthelot C."/>
            <person name="Parey E."/>
            <person name="Roest-Crollius H."/>
            <person name="Braasch I."/>
            <person name="Postlethwait J."/>
            <person name="Bobe J."/>
            <person name="Montfort J."/>
            <person name="Bouchez O."/>
            <person name="Begum T."/>
            <person name="Schartl M."/>
            <person name="Guiguen Y."/>
        </authorList>
    </citation>
    <scope>NUCLEOTIDE SEQUENCE [LARGE SCALE GENOMIC DNA]</scope>
    <source>
        <strain evidence="2 3">Indonesia</strain>
        <tissue evidence="2">Blood</tissue>
    </source>
</reference>
<dbReference type="OrthoDB" id="9899228at2759"/>
<dbReference type="PANTHER" id="PTHR15153">
    <property type="entry name" value="TUMOR NECROSIS FACTOR LIGAND SUPERFAMILY MEMBER 9"/>
    <property type="match status" value="1"/>
</dbReference>
<keyword evidence="3" id="KW-1185">Reference proteome</keyword>
<dbReference type="GO" id="GO:0042104">
    <property type="term" value="P:positive regulation of activated T cell proliferation"/>
    <property type="evidence" value="ECO:0007669"/>
    <property type="project" value="TreeGrafter"/>
</dbReference>
<protein>
    <submittedName>
        <fullName evidence="2">Uncharacterized protein</fullName>
    </submittedName>
</protein>
<dbReference type="GO" id="GO:0005886">
    <property type="term" value="C:plasma membrane"/>
    <property type="evidence" value="ECO:0007669"/>
    <property type="project" value="TreeGrafter"/>
</dbReference>
<dbReference type="EMBL" id="VFJC01000027">
    <property type="protein sequence ID" value="KAB5523747.1"/>
    <property type="molecule type" value="Genomic_DNA"/>
</dbReference>
<dbReference type="Proteomes" id="UP000327468">
    <property type="component" value="Chromosome 26"/>
</dbReference>
<gene>
    <name evidence="2" type="ORF">PHYPO_G00156010</name>
</gene>
<feature type="transmembrane region" description="Helical" evidence="1">
    <location>
        <begin position="23"/>
        <end position="46"/>
    </location>
</feature>
<comment type="caution">
    <text evidence="2">The sequence shown here is derived from an EMBL/GenBank/DDBJ whole genome shotgun (WGS) entry which is preliminary data.</text>
</comment>
<dbReference type="PANTHER" id="PTHR15153:SF0">
    <property type="entry name" value="TUMOR NECROSIS FACTOR LIGAND SUPERFAMILY MEMBER 9"/>
    <property type="match status" value="1"/>
</dbReference>
<dbReference type="Gene3D" id="2.60.120.40">
    <property type="match status" value="1"/>
</dbReference>
<keyword evidence="1" id="KW-1133">Transmembrane helix</keyword>
<dbReference type="GO" id="GO:0045585">
    <property type="term" value="P:positive regulation of cytotoxic T cell differentiation"/>
    <property type="evidence" value="ECO:0007669"/>
    <property type="project" value="TreeGrafter"/>
</dbReference>
<dbReference type="InterPro" id="IPR008983">
    <property type="entry name" value="Tumour_necrosis_fac-like_dom"/>
</dbReference>